<organism evidence="3 4">
    <name type="scientific">Streptomyces luteireticuli</name>
    <dbReference type="NCBI Taxonomy" id="173858"/>
    <lineage>
        <taxon>Bacteria</taxon>
        <taxon>Bacillati</taxon>
        <taxon>Actinomycetota</taxon>
        <taxon>Actinomycetes</taxon>
        <taxon>Kitasatosporales</taxon>
        <taxon>Streptomycetaceae</taxon>
        <taxon>Streptomyces</taxon>
    </lineage>
</organism>
<evidence type="ECO:0000259" key="2">
    <source>
        <dbReference type="Pfam" id="PF13193"/>
    </source>
</evidence>
<sequence>MENRPEYVAALIAVLSTGRCVVTLSPLEPAARLAEDIHRSSPLVVVGGPDALARPGVLGAVTAQAQAIELGQDGAARTLGGAAPNDGRAGSGAAIEMLTSGTTGPAKRIGLTSRQIDMSLVASGRRPADLRALLSPSVSLVASPMVHIGGLWGVISALHAGRRIVLMTKFALAPWVEAVERHQVQVAFLVPAALRSVLDADVPPERLRSLRLVTSGAAACPVEVTDQFLRRYGIRILTTYGATEFAGAVAGWTYDLHEQWWETKAGSVGRAYGGVELRVTGDDGAELPAGQVGCLEVRTAQSSQGAREWVRTSDQARLDNDGFLWITGRQDDVIVRGGFHIQPATVKRALESHPAVREAAVAGFPDQRLGSVPVAAVEIEPGRRRPTPEELIVKCRAELAPYEVPKRLLVLDALPRTPSSKVSRADLLNLIRVSLGARTQA</sequence>
<dbReference type="InterPro" id="IPR042099">
    <property type="entry name" value="ANL_N_sf"/>
</dbReference>
<dbReference type="Pfam" id="PF00501">
    <property type="entry name" value="AMP-binding"/>
    <property type="match status" value="1"/>
</dbReference>
<dbReference type="Pfam" id="PF13193">
    <property type="entry name" value="AMP-binding_C"/>
    <property type="match status" value="1"/>
</dbReference>
<accession>A0ABN0YCS5</accession>
<dbReference type="PANTHER" id="PTHR43201">
    <property type="entry name" value="ACYL-COA SYNTHETASE"/>
    <property type="match status" value="1"/>
</dbReference>
<dbReference type="InterPro" id="IPR025110">
    <property type="entry name" value="AMP-bd_C"/>
</dbReference>
<feature type="domain" description="AMP-binding enzyme C-terminal" evidence="2">
    <location>
        <begin position="349"/>
        <end position="421"/>
    </location>
</feature>
<dbReference type="PANTHER" id="PTHR43201:SF32">
    <property type="entry name" value="2-SUCCINYLBENZOATE--COA LIGASE, CHLOROPLASTIC_PEROXISOMAL"/>
    <property type="match status" value="1"/>
</dbReference>
<keyword evidence="4" id="KW-1185">Reference proteome</keyword>
<comment type="caution">
    <text evidence="3">The sequence shown here is derived from an EMBL/GenBank/DDBJ whole genome shotgun (WGS) entry which is preliminary data.</text>
</comment>
<evidence type="ECO:0000259" key="1">
    <source>
        <dbReference type="Pfam" id="PF00501"/>
    </source>
</evidence>
<dbReference type="CDD" id="cd04433">
    <property type="entry name" value="AFD_class_I"/>
    <property type="match status" value="1"/>
</dbReference>
<dbReference type="Gene3D" id="3.30.300.30">
    <property type="match status" value="1"/>
</dbReference>
<reference evidence="3 4" key="1">
    <citation type="journal article" date="2019" name="Int. J. Syst. Evol. Microbiol.">
        <title>The Global Catalogue of Microorganisms (GCM) 10K type strain sequencing project: providing services to taxonomists for standard genome sequencing and annotation.</title>
        <authorList>
            <consortium name="The Broad Institute Genomics Platform"/>
            <consortium name="The Broad Institute Genome Sequencing Center for Infectious Disease"/>
            <person name="Wu L."/>
            <person name="Ma J."/>
        </authorList>
    </citation>
    <scope>NUCLEOTIDE SEQUENCE [LARGE SCALE GENOMIC DNA]</scope>
    <source>
        <strain evidence="3 4">JCM 4788</strain>
    </source>
</reference>
<dbReference type="SUPFAM" id="SSF56801">
    <property type="entry name" value="Acetyl-CoA synthetase-like"/>
    <property type="match status" value="1"/>
</dbReference>
<dbReference type="Gene3D" id="3.40.50.12780">
    <property type="entry name" value="N-terminal domain of ligase-like"/>
    <property type="match status" value="1"/>
</dbReference>
<dbReference type="Proteomes" id="UP001500879">
    <property type="component" value="Unassembled WGS sequence"/>
</dbReference>
<dbReference type="EMBL" id="BAAABX010000007">
    <property type="protein sequence ID" value="GAA0389362.1"/>
    <property type="molecule type" value="Genomic_DNA"/>
</dbReference>
<evidence type="ECO:0008006" key="5">
    <source>
        <dbReference type="Google" id="ProtNLM"/>
    </source>
</evidence>
<name>A0ABN0YCS5_9ACTN</name>
<dbReference type="InterPro" id="IPR000873">
    <property type="entry name" value="AMP-dep_synth/lig_dom"/>
</dbReference>
<protein>
    <recommendedName>
        <fullName evidence="5">Long-chain fatty acid--CoA ligase</fullName>
    </recommendedName>
</protein>
<proteinExistence type="predicted"/>
<evidence type="ECO:0000313" key="3">
    <source>
        <dbReference type="EMBL" id="GAA0389362.1"/>
    </source>
</evidence>
<feature type="domain" description="AMP-dependent synthetase/ligase" evidence="1">
    <location>
        <begin position="1"/>
        <end position="304"/>
    </location>
</feature>
<dbReference type="InterPro" id="IPR045851">
    <property type="entry name" value="AMP-bd_C_sf"/>
</dbReference>
<gene>
    <name evidence="3" type="ORF">GCM10010357_07580</name>
</gene>
<evidence type="ECO:0000313" key="4">
    <source>
        <dbReference type="Proteomes" id="UP001500879"/>
    </source>
</evidence>